<accession>A0A3A6QJI0</accession>
<proteinExistence type="predicted"/>
<evidence type="ECO:0000313" key="2">
    <source>
        <dbReference type="Proteomes" id="UP000256718"/>
    </source>
</evidence>
<name>A0A3A6QJI0_STRAG</name>
<dbReference type="AlphaFoldDB" id="A0A3A6QJI0"/>
<comment type="caution">
    <text evidence="1">The sequence shown here is derived from an EMBL/GenBank/DDBJ whole genome shotgun (WGS) entry which is preliminary data.</text>
</comment>
<reference evidence="1 2" key="1">
    <citation type="journal article" date="2018" name="Emerg. Microbes Infect.">
        <title>Phenotypic and molecular analysis of nontypeable Group B streptococci: identification of cps2a and hybrid cps2a/cps5 Group B streptococcal capsule gene clusters.</title>
        <authorList>
            <person name="Alhhazmi A."/>
            <person name="Tyrrell G.J."/>
        </authorList>
    </citation>
    <scope>NUCLEOTIDE SEQUENCE [LARGE SCALE GENOMIC DNA]</scope>
    <source>
        <strain evidence="1 2">PLGBS17</strain>
    </source>
</reference>
<gene>
    <name evidence="1" type="ORF">C4618_04900</name>
</gene>
<evidence type="ECO:0000313" key="1">
    <source>
        <dbReference type="EMBL" id="RDY82802.1"/>
    </source>
</evidence>
<sequence>MNTIANWILFLRAGYKRWYALIPVLSGFTKHERT</sequence>
<dbReference type="EMBL" id="QHGZ01000125">
    <property type="protein sequence ID" value="RDY82802.1"/>
    <property type="molecule type" value="Genomic_DNA"/>
</dbReference>
<protein>
    <submittedName>
        <fullName evidence="1">Uncharacterized protein</fullName>
    </submittedName>
</protein>
<organism evidence="1 2">
    <name type="scientific">Streptococcus agalactiae</name>
    <dbReference type="NCBI Taxonomy" id="1311"/>
    <lineage>
        <taxon>Bacteria</taxon>
        <taxon>Bacillati</taxon>
        <taxon>Bacillota</taxon>
        <taxon>Bacilli</taxon>
        <taxon>Lactobacillales</taxon>
        <taxon>Streptococcaceae</taxon>
        <taxon>Streptococcus</taxon>
    </lineage>
</organism>
<dbReference type="Proteomes" id="UP000256718">
    <property type="component" value="Unassembled WGS sequence"/>
</dbReference>